<organism evidence="2 3">
    <name type="scientific">Arcticibacter tournemirensis</name>
    <dbReference type="NCBI Taxonomy" id="699437"/>
    <lineage>
        <taxon>Bacteria</taxon>
        <taxon>Pseudomonadati</taxon>
        <taxon>Bacteroidota</taxon>
        <taxon>Sphingobacteriia</taxon>
        <taxon>Sphingobacteriales</taxon>
        <taxon>Sphingobacteriaceae</taxon>
        <taxon>Arcticibacter</taxon>
    </lineage>
</organism>
<dbReference type="RefSeq" id="WP_128769081.1">
    <property type="nucleotide sequence ID" value="NZ_RXOC01000005.1"/>
</dbReference>
<dbReference type="Proteomes" id="UP000290848">
    <property type="component" value="Unassembled WGS sequence"/>
</dbReference>
<evidence type="ECO:0000313" key="3">
    <source>
        <dbReference type="Proteomes" id="UP000290848"/>
    </source>
</evidence>
<comment type="caution">
    <text evidence="2">The sequence shown here is derived from an EMBL/GenBank/DDBJ whole genome shotgun (WGS) entry which is preliminary data.</text>
</comment>
<sequence>MKISLKSSIILFISLIFISSCKKDEDETTPAPSLNNLEIGTGNNKTAYPGSDIHIEAEILAPAIIASVKLEIHPQSGEGWSYEQEYTEGFSGLKNAEFHKHIDIPAEAPLGHYHVHLSVTDALGQSTEVESDLEIKFDPSLPSATGLEVSPNTAGTDLHLEAVISAINKIAKVVVEVHGAEWEKEFEFTDAAMIGQTTYNFHKHVNITEAPAGHYHVHLKIVDQQGKENEFEEHFDKK</sequence>
<evidence type="ECO:0000313" key="4">
    <source>
        <dbReference type="Proteomes" id="UP000322918"/>
    </source>
</evidence>
<protein>
    <submittedName>
        <fullName evidence="2">DUF4625 domain-containing protein</fullName>
    </submittedName>
</protein>
<dbReference type="EMBL" id="RXOC01000005">
    <property type="protein sequence ID" value="RXF70008.1"/>
    <property type="molecule type" value="Genomic_DNA"/>
</dbReference>
<dbReference type="InterPro" id="IPR027829">
    <property type="entry name" value="DUF4625"/>
</dbReference>
<dbReference type="Pfam" id="PF15418">
    <property type="entry name" value="DUF4625"/>
    <property type="match status" value="2"/>
</dbReference>
<dbReference type="AlphaFoldDB" id="A0A4Q0M9W1"/>
<dbReference type="Proteomes" id="UP000322918">
    <property type="component" value="Unassembled WGS sequence"/>
</dbReference>
<evidence type="ECO:0000313" key="1">
    <source>
        <dbReference type="EMBL" id="KAA8485311.1"/>
    </source>
</evidence>
<keyword evidence="4" id="KW-1185">Reference proteome</keyword>
<dbReference type="OrthoDB" id="978436at2"/>
<reference evidence="2 3" key="1">
    <citation type="submission" date="2018-12" db="EMBL/GenBank/DDBJ databases">
        <title>The Draft Genome Sequence of the Soil Bacterium Pedobacter tournemirensis R1.</title>
        <authorList>
            <person name="He J."/>
        </authorList>
    </citation>
    <scope>NUCLEOTIDE SEQUENCE [LARGE SCALE GENOMIC DNA]</scope>
    <source>
        <strain evidence="2 3">R1</strain>
    </source>
</reference>
<name>A0A4Q0M9W1_9SPHI</name>
<dbReference type="PROSITE" id="PS51257">
    <property type="entry name" value="PROKAR_LIPOPROTEIN"/>
    <property type="match status" value="1"/>
</dbReference>
<reference evidence="1 4" key="2">
    <citation type="submission" date="2019-09" db="EMBL/GenBank/DDBJ databases">
        <title>Pararcticibacter amylolyticus gen. nov., sp. nov., isolated from a rottenly hemp rope, and reclassification of Pedobacter tournemirensis as Pararcticibacter tournemirensis comb. nov.</title>
        <authorList>
            <person name="Cai Y."/>
        </authorList>
    </citation>
    <scope>NUCLEOTIDE SEQUENCE [LARGE SCALE GENOMIC DNA]</scope>
    <source>
        <strain evidence="1 4">TF5-37.2-LB10</strain>
    </source>
</reference>
<dbReference type="EMBL" id="VWNE01000005">
    <property type="protein sequence ID" value="KAA8485311.1"/>
    <property type="molecule type" value="Genomic_DNA"/>
</dbReference>
<evidence type="ECO:0000313" key="2">
    <source>
        <dbReference type="EMBL" id="RXF70008.1"/>
    </source>
</evidence>
<gene>
    <name evidence="2" type="ORF">EKH83_08955</name>
    <name evidence="1" type="ORF">F1649_04110</name>
</gene>
<proteinExistence type="predicted"/>
<accession>A0A4Q0M9W1</accession>